<protein>
    <submittedName>
        <fullName evidence="2">Class I SAM-dependent methyltransferase</fullName>
    </submittedName>
</protein>
<dbReference type="SUPFAM" id="SSF53335">
    <property type="entry name" value="S-adenosyl-L-methionine-dependent methyltransferases"/>
    <property type="match status" value="1"/>
</dbReference>
<dbReference type="CDD" id="cd02440">
    <property type="entry name" value="AdoMet_MTases"/>
    <property type="match status" value="1"/>
</dbReference>
<organism evidence="2 3">
    <name type="scientific">Candidatus Iainarchaeum sp</name>
    <dbReference type="NCBI Taxonomy" id="3101447"/>
    <lineage>
        <taxon>Archaea</taxon>
        <taxon>Candidatus Iainarchaeota</taxon>
        <taxon>Candidatus Iainarchaeia</taxon>
        <taxon>Candidatus Iainarchaeales</taxon>
        <taxon>Candidatus Iainarchaeaceae</taxon>
        <taxon>Candidatus Iainarchaeum</taxon>
    </lineage>
</organism>
<accession>A0A8T3YMY8</accession>
<evidence type="ECO:0000313" key="3">
    <source>
        <dbReference type="Proteomes" id="UP000732298"/>
    </source>
</evidence>
<dbReference type="AlphaFoldDB" id="A0A8T3YMY8"/>
<keyword evidence="2" id="KW-0808">Transferase</keyword>
<dbReference type="EMBL" id="JACQPB010000034">
    <property type="protein sequence ID" value="MBI4210398.1"/>
    <property type="molecule type" value="Genomic_DNA"/>
</dbReference>
<comment type="caution">
    <text evidence="2">The sequence shown here is derived from an EMBL/GenBank/DDBJ whole genome shotgun (WGS) entry which is preliminary data.</text>
</comment>
<name>A0A8T3YMY8_9ARCH</name>
<dbReference type="Pfam" id="PF13649">
    <property type="entry name" value="Methyltransf_25"/>
    <property type="match status" value="1"/>
</dbReference>
<dbReference type="GO" id="GO:0008757">
    <property type="term" value="F:S-adenosylmethionine-dependent methyltransferase activity"/>
    <property type="evidence" value="ECO:0007669"/>
    <property type="project" value="InterPro"/>
</dbReference>
<sequence>MPGLSSNQPSSTVVAFAEFLASQGFLPPKRVVDIGCGVGRNSMYLAGLGFEVHAMDYIRQAVSSLAEKAGAGGLREMVNVIEAPIDSTWPFAGGFFDAAVDCFSSIDIETLSGRQVCRGEMFRTLKPGGYAMVAVVSSSDEFEREMSVRSPGAEKNSVIWPNGKFQKNYVKGELEGFYSCFKILRLFEVKKPAYKLGRHYTATNLVCYLRKE</sequence>
<dbReference type="InterPro" id="IPR029063">
    <property type="entry name" value="SAM-dependent_MTases_sf"/>
</dbReference>
<evidence type="ECO:0000259" key="1">
    <source>
        <dbReference type="Pfam" id="PF13649"/>
    </source>
</evidence>
<gene>
    <name evidence="2" type="ORF">HY544_02735</name>
</gene>
<dbReference type="InterPro" id="IPR041698">
    <property type="entry name" value="Methyltransf_25"/>
</dbReference>
<proteinExistence type="predicted"/>
<reference evidence="2" key="1">
    <citation type="submission" date="2020-07" db="EMBL/GenBank/DDBJ databases">
        <title>Huge and variable diversity of episymbiotic CPR bacteria and DPANN archaea in groundwater ecosystems.</title>
        <authorList>
            <person name="He C.Y."/>
            <person name="Keren R."/>
            <person name="Whittaker M."/>
            <person name="Farag I.F."/>
            <person name="Doudna J."/>
            <person name="Cate J.H.D."/>
            <person name="Banfield J.F."/>
        </authorList>
    </citation>
    <scope>NUCLEOTIDE SEQUENCE</scope>
    <source>
        <strain evidence="2">NC_groundwater_1296_Ag_S-0.2um_52_80</strain>
    </source>
</reference>
<dbReference type="Gene3D" id="3.40.50.150">
    <property type="entry name" value="Vaccinia Virus protein VP39"/>
    <property type="match status" value="1"/>
</dbReference>
<dbReference type="Proteomes" id="UP000732298">
    <property type="component" value="Unassembled WGS sequence"/>
</dbReference>
<evidence type="ECO:0000313" key="2">
    <source>
        <dbReference type="EMBL" id="MBI4210398.1"/>
    </source>
</evidence>
<dbReference type="GO" id="GO:0032259">
    <property type="term" value="P:methylation"/>
    <property type="evidence" value="ECO:0007669"/>
    <property type="project" value="UniProtKB-KW"/>
</dbReference>
<feature type="domain" description="Methyltransferase" evidence="1">
    <location>
        <begin position="31"/>
        <end position="129"/>
    </location>
</feature>
<keyword evidence="2" id="KW-0489">Methyltransferase</keyword>